<organism evidence="1 2">
    <name type="scientific">Leptidea sinapis</name>
    <dbReference type="NCBI Taxonomy" id="189913"/>
    <lineage>
        <taxon>Eukaryota</taxon>
        <taxon>Metazoa</taxon>
        <taxon>Ecdysozoa</taxon>
        <taxon>Arthropoda</taxon>
        <taxon>Hexapoda</taxon>
        <taxon>Insecta</taxon>
        <taxon>Pterygota</taxon>
        <taxon>Neoptera</taxon>
        <taxon>Endopterygota</taxon>
        <taxon>Lepidoptera</taxon>
        <taxon>Glossata</taxon>
        <taxon>Ditrysia</taxon>
        <taxon>Papilionoidea</taxon>
        <taxon>Pieridae</taxon>
        <taxon>Dismorphiinae</taxon>
        <taxon>Leptidea</taxon>
    </lineage>
</organism>
<proteinExistence type="predicted"/>
<evidence type="ECO:0000313" key="2">
    <source>
        <dbReference type="Proteomes" id="UP000324832"/>
    </source>
</evidence>
<dbReference type="Proteomes" id="UP000324832">
    <property type="component" value="Unassembled WGS sequence"/>
</dbReference>
<protein>
    <submittedName>
        <fullName evidence="1">Uncharacterized protein</fullName>
    </submittedName>
</protein>
<accession>A0A5E4Q169</accession>
<dbReference type="AlphaFoldDB" id="A0A5E4Q169"/>
<evidence type="ECO:0000313" key="1">
    <source>
        <dbReference type="EMBL" id="VVC91199.1"/>
    </source>
</evidence>
<dbReference type="EMBL" id="FZQP02001003">
    <property type="protein sequence ID" value="VVC91199.1"/>
    <property type="molecule type" value="Genomic_DNA"/>
</dbReference>
<gene>
    <name evidence="1" type="ORF">LSINAPIS_LOCUS3925</name>
</gene>
<reference evidence="1 2" key="1">
    <citation type="submission" date="2017-07" db="EMBL/GenBank/DDBJ databases">
        <authorList>
            <person name="Talla V."/>
            <person name="Backstrom N."/>
        </authorList>
    </citation>
    <scope>NUCLEOTIDE SEQUENCE [LARGE SCALE GENOMIC DNA]</scope>
</reference>
<name>A0A5E4Q169_9NEOP</name>
<sequence length="144" mass="15790">MLWVATVSSATVQSTIPCERSSGVSLHSVALNNAAHSLRPAFLIHNKMCAFPLFILQLNAFSNRRLTLDKLLLLASKQARIKHAKSTNGKVPVNNEGLFILMNAAEANYVNKLSCILKSFPGDQLGPRPTSRITQANPTEYETK</sequence>
<keyword evidence="2" id="KW-1185">Reference proteome</keyword>